<name>A0ABP7YD10_9SPHI</name>
<dbReference type="Pfam" id="PF01522">
    <property type="entry name" value="Polysacc_deac_1"/>
    <property type="match status" value="1"/>
</dbReference>
<dbReference type="SUPFAM" id="SSF88713">
    <property type="entry name" value="Glycoside hydrolase/deacetylase"/>
    <property type="match status" value="1"/>
</dbReference>
<gene>
    <name evidence="4" type="ORF">GCM10022216_07260</name>
</gene>
<dbReference type="PANTHER" id="PTHR10587">
    <property type="entry name" value="GLYCOSYL TRANSFERASE-RELATED"/>
    <property type="match status" value="1"/>
</dbReference>
<proteinExistence type="predicted"/>
<sequence length="219" mass="25305">MRGDATKKQISLIFTGDEFREGISHIRKSLNKQNVKGSFFVTGRFLEDELAKSVLKKLYEEGHEVGPHSDQHLLYAPWEKRDSLLVTKETFNKDLTVNIQKLHALGIVNIDKFVAPYEWYNTHVAAWTKELGLSLYNFTPGLRTAADYTDPEMGNRYMSSEAIFNQLVNYEVKEGLNGFIIIIHIGSNPKRTDKFFNQLEKLMELLKDKNYKFVPLNEL</sequence>
<feature type="domain" description="NodB homology" evidence="3">
    <location>
        <begin position="8"/>
        <end position="214"/>
    </location>
</feature>
<evidence type="ECO:0000256" key="1">
    <source>
        <dbReference type="ARBA" id="ARBA00022723"/>
    </source>
</evidence>
<dbReference type="Gene3D" id="3.20.20.370">
    <property type="entry name" value="Glycoside hydrolase/deacetylase"/>
    <property type="match status" value="1"/>
</dbReference>
<dbReference type="InterPro" id="IPR050248">
    <property type="entry name" value="Polysacc_deacetylase_ArnD"/>
</dbReference>
<evidence type="ECO:0000259" key="3">
    <source>
        <dbReference type="PROSITE" id="PS51677"/>
    </source>
</evidence>
<organism evidence="4 5">
    <name type="scientific">Sphingobacterium kyonggiense</name>
    <dbReference type="NCBI Taxonomy" id="714075"/>
    <lineage>
        <taxon>Bacteria</taxon>
        <taxon>Pseudomonadati</taxon>
        <taxon>Bacteroidota</taxon>
        <taxon>Sphingobacteriia</taxon>
        <taxon>Sphingobacteriales</taxon>
        <taxon>Sphingobacteriaceae</taxon>
        <taxon>Sphingobacterium</taxon>
    </lineage>
</organism>
<dbReference type="PANTHER" id="PTHR10587:SF133">
    <property type="entry name" value="CHITIN DEACETYLASE 1-RELATED"/>
    <property type="match status" value="1"/>
</dbReference>
<dbReference type="RefSeq" id="WP_344673320.1">
    <property type="nucleotide sequence ID" value="NZ_BAAAZI010000004.1"/>
</dbReference>
<dbReference type="InterPro" id="IPR011330">
    <property type="entry name" value="Glyco_hydro/deAcase_b/a-brl"/>
</dbReference>
<reference evidence="5" key="1">
    <citation type="journal article" date="2019" name="Int. J. Syst. Evol. Microbiol.">
        <title>The Global Catalogue of Microorganisms (GCM) 10K type strain sequencing project: providing services to taxonomists for standard genome sequencing and annotation.</title>
        <authorList>
            <consortium name="The Broad Institute Genomics Platform"/>
            <consortium name="The Broad Institute Genome Sequencing Center for Infectious Disease"/>
            <person name="Wu L."/>
            <person name="Ma J."/>
        </authorList>
    </citation>
    <scope>NUCLEOTIDE SEQUENCE [LARGE SCALE GENOMIC DNA]</scope>
    <source>
        <strain evidence="5">JCM 16704</strain>
    </source>
</reference>
<evidence type="ECO:0000313" key="4">
    <source>
        <dbReference type="EMBL" id="GAA4134356.1"/>
    </source>
</evidence>
<keyword evidence="2" id="KW-0378">Hydrolase</keyword>
<keyword evidence="1" id="KW-0479">Metal-binding</keyword>
<evidence type="ECO:0000313" key="5">
    <source>
        <dbReference type="Proteomes" id="UP001500101"/>
    </source>
</evidence>
<evidence type="ECO:0000256" key="2">
    <source>
        <dbReference type="ARBA" id="ARBA00022801"/>
    </source>
</evidence>
<dbReference type="InterPro" id="IPR002509">
    <property type="entry name" value="NODB_dom"/>
</dbReference>
<dbReference type="EMBL" id="BAAAZI010000004">
    <property type="protein sequence ID" value="GAA4134356.1"/>
    <property type="molecule type" value="Genomic_DNA"/>
</dbReference>
<accession>A0ABP7YD10</accession>
<dbReference type="CDD" id="cd10917">
    <property type="entry name" value="CE4_NodB_like_6s_7s"/>
    <property type="match status" value="1"/>
</dbReference>
<protein>
    <submittedName>
        <fullName evidence="4">Polysaccharide deacetylase family protein</fullName>
    </submittedName>
</protein>
<dbReference type="PROSITE" id="PS51677">
    <property type="entry name" value="NODB"/>
    <property type="match status" value="1"/>
</dbReference>
<comment type="caution">
    <text evidence="4">The sequence shown here is derived from an EMBL/GenBank/DDBJ whole genome shotgun (WGS) entry which is preliminary data.</text>
</comment>
<dbReference type="Proteomes" id="UP001500101">
    <property type="component" value="Unassembled WGS sequence"/>
</dbReference>
<keyword evidence="5" id="KW-1185">Reference proteome</keyword>